<proteinExistence type="predicted"/>
<keyword evidence="1" id="KW-0051">Antiviral defense</keyword>
<accession>A0A7H0EZ93</accession>
<evidence type="ECO:0000256" key="1">
    <source>
        <dbReference type="ARBA" id="ARBA00023118"/>
    </source>
</evidence>
<evidence type="ECO:0000313" key="4">
    <source>
        <dbReference type="Proteomes" id="UP000516013"/>
    </source>
</evidence>
<dbReference type="PANTHER" id="PTHR36700">
    <property type="entry name" value="CRISPR SYSTEM CMR SUBUNIT CMR4"/>
    <property type="match status" value="1"/>
</dbReference>
<dbReference type="CDD" id="cd09726">
    <property type="entry name" value="RAMP_I_III"/>
    <property type="match status" value="1"/>
</dbReference>
<sequence>MKAGNIWIVCREPVHIGGADSENRGNNNPIFRLPDRTPVIPGSSLRGALREHAEKEKEFQPFVGEWFGGDTSAVSPGNISLGWGWPVWWPVHVLGYGNWWVSFPDWLNRFADLTGTEIPPLPDNLLVTEPELDKKTVYLRWLKLSNIAYLDPSKLPLPPELQAHRKRLLILKNESINTLVDMGMVRQPRVSLKENADKDGSLVDNLFSVEGIPPGASFVVSWHSRQQQTERWESFLHREHHLGGLWGVGYGRIIIDNIN</sequence>
<dbReference type="GO" id="GO:0051607">
    <property type="term" value="P:defense response to virus"/>
    <property type="evidence" value="ECO:0007669"/>
    <property type="project" value="UniProtKB-KW"/>
</dbReference>
<name>A0A7H0EZ93_9CYAN</name>
<gene>
    <name evidence="3" type="ORF">IAR63_14880</name>
</gene>
<evidence type="ECO:0000313" key="3">
    <source>
        <dbReference type="EMBL" id="QNP29109.1"/>
    </source>
</evidence>
<dbReference type="RefSeq" id="WP_071242325.1">
    <property type="nucleotide sequence ID" value="NZ_CP060822.1"/>
</dbReference>
<protein>
    <submittedName>
        <fullName evidence="3">CRISPR-associated protein</fullName>
    </submittedName>
</protein>
<dbReference type="KEGG" id="ccur:IAR63_14880"/>
<reference evidence="3 4" key="1">
    <citation type="submission" date="2020-08" db="EMBL/GenBank/DDBJ databases">
        <title>Complete genome sequence of Raphidiopsis curvispora isolated from drinking water reservoir in South Korea.</title>
        <authorList>
            <person name="Jeong J."/>
        </authorList>
    </citation>
    <scope>NUCLEOTIDE SEQUENCE [LARGE SCALE GENOMIC DNA]</scope>
    <source>
        <strain evidence="3 4">GIHE-G1</strain>
    </source>
</reference>
<dbReference type="InterPro" id="IPR013410">
    <property type="entry name" value="CRISPR-assoc_RAMP_Cmr4"/>
</dbReference>
<feature type="domain" description="CRISPR type III-associated protein" evidence="2">
    <location>
        <begin position="8"/>
        <end position="253"/>
    </location>
</feature>
<keyword evidence="4" id="KW-1185">Reference proteome</keyword>
<dbReference type="EMBL" id="CP060822">
    <property type="protein sequence ID" value="QNP29109.1"/>
    <property type="molecule type" value="Genomic_DNA"/>
</dbReference>
<organism evidence="3 4">
    <name type="scientific">Cylindrospermopsis curvispora GIHE-G1</name>
    <dbReference type="NCBI Taxonomy" id="2666332"/>
    <lineage>
        <taxon>Bacteria</taxon>
        <taxon>Bacillati</taxon>
        <taxon>Cyanobacteriota</taxon>
        <taxon>Cyanophyceae</taxon>
        <taxon>Nostocales</taxon>
        <taxon>Aphanizomenonaceae</taxon>
        <taxon>Cylindrospermopsis</taxon>
    </lineage>
</organism>
<dbReference type="Pfam" id="PF03787">
    <property type="entry name" value="RAMPs"/>
    <property type="match status" value="1"/>
</dbReference>
<dbReference type="Proteomes" id="UP000516013">
    <property type="component" value="Chromosome"/>
</dbReference>
<dbReference type="InterPro" id="IPR005537">
    <property type="entry name" value="RAMP_III_fam"/>
</dbReference>
<evidence type="ECO:0000259" key="2">
    <source>
        <dbReference type="Pfam" id="PF03787"/>
    </source>
</evidence>
<dbReference type="PANTHER" id="PTHR36700:SF1">
    <property type="entry name" value="CRISPR SYSTEM CMR SUBUNIT CMR4"/>
    <property type="match status" value="1"/>
</dbReference>
<dbReference type="AlphaFoldDB" id="A0A7H0EZ93"/>